<evidence type="ECO:0000256" key="2">
    <source>
        <dbReference type="ARBA" id="ARBA00023163"/>
    </source>
</evidence>
<dbReference type="InterPro" id="IPR036388">
    <property type="entry name" value="WH-like_DNA-bd_sf"/>
</dbReference>
<dbReference type="Pfam" id="PF13481">
    <property type="entry name" value="AAA_25"/>
    <property type="match status" value="1"/>
</dbReference>
<gene>
    <name evidence="4" type="ORF">GCM10009823_10420</name>
</gene>
<dbReference type="InterPro" id="IPR006793">
    <property type="entry name" value="FaeA"/>
</dbReference>
<dbReference type="EMBL" id="BAAAPZ010000003">
    <property type="protein sequence ID" value="GAA2092592.1"/>
    <property type="molecule type" value="Genomic_DNA"/>
</dbReference>
<dbReference type="InterPro" id="IPR027417">
    <property type="entry name" value="P-loop_NTPase"/>
</dbReference>
<sequence length="361" mass="38465">MTDIEPVTHSAGLLQGVHNGAWLDAQEFPPLQWAVHGLVPEGFGLLTGPPKLGKSWFILGILLSISGGNRALGQIHVQQREVLYLALEDGDRRMQARVHRLTGGTPTPATFYFTTRAEASEVPAMVRAWLGTHPQGVVSLDTLGRVMPPALPGESAYQRDYRVGAQLKAITDDFPGSTLIVVHHTRKQGSSDWMDSTSGTNGLNGAADWTLSLERSRNDGEAVIRVTGRDVPEGEYAATMTDGTWALMGTSLRDAADAVRTAQAQEGLGDRSADIVGYISQNPQGVRAAELAQAFGMESNQARTYLSRLTKAERIANPGRGLYTPVASVASVASEGVAHPRNPADATLATDATPEYGEGTA</sequence>
<dbReference type="Gene3D" id="3.40.50.300">
    <property type="entry name" value="P-loop containing nucleotide triphosphate hydrolases"/>
    <property type="match status" value="1"/>
</dbReference>
<protein>
    <recommendedName>
        <fullName evidence="6">AAA domain-containing protein</fullName>
    </recommendedName>
</protein>
<name>A0ABN2WHN7_9MICO</name>
<keyword evidence="5" id="KW-1185">Reference proteome</keyword>
<proteinExistence type="predicted"/>
<evidence type="ECO:0000256" key="1">
    <source>
        <dbReference type="ARBA" id="ARBA00023015"/>
    </source>
</evidence>
<evidence type="ECO:0000313" key="4">
    <source>
        <dbReference type="EMBL" id="GAA2092592.1"/>
    </source>
</evidence>
<evidence type="ECO:0008006" key="6">
    <source>
        <dbReference type="Google" id="ProtNLM"/>
    </source>
</evidence>
<reference evidence="4 5" key="1">
    <citation type="journal article" date="2019" name="Int. J. Syst. Evol. Microbiol.">
        <title>The Global Catalogue of Microorganisms (GCM) 10K type strain sequencing project: providing services to taxonomists for standard genome sequencing and annotation.</title>
        <authorList>
            <consortium name="The Broad Institute Genomics Platform"/>
            <consortium name="The Broad Institute Genome Sequencing Center for Infectious Disease"/>
            <person name="Wu L."/>
            <person name="Ma J."/>
        </authorList>
    </citation>
    <scope>NUCLEOTIDE SEQUENCE [LARGE SCALE GENOMIC DNA]</scope>
    <source>
        <strain evidence="4 5">JCM 15900</strain>
    </source>
</reference>
<feature type="compositionally biased region" description="Low complexity" evidence="3">
    <location>
        <begin position="344"/>
        <end position="353"/>
    </location>
</feature>
<keyword evidence="2" id="KW-0804">Transcription</keyword>
<accession>A0ABN2WHN7</accession>
<evidence type="ECO:0000256" key="3">
    <source>
        <dbReference type="SAM" id="MobiDB-lite"/>
    </source>
</evidence>
<evidence type="ECO:0000313" key="5">
    <source>
        <dbReference type="Proteomes" id="UP001500984"/>
    </source>
</evidence>
<feature type="region of interest" description="Disordered" evidence="3">
    <location>
        <begin position="337"/>
        <end position="361"/>
    </location>
</feature>
<organism evidence="4 5">
    <name type="scientific">Brevibacterium salitolerans</name>
    <dbReference type="NCBI Taxonomy" id="1403566"/>
    <lineage>
        <taxon>Bacteria</taxon>
        <taxon>Bacillati</taxon>
        <taxon>Actinomycetota</taxon>
        <taxon>Actinomycetes</taxon>
        <taxon>Micrococcales</taxon>
        <taxon>Brevibacteriaceae</taxon>
        <taxon>Brevibacterium</taxon>
    </lineage>
</organism>
<dbReference type="Pfam" id="PF04703">
    <property type="entry name" value="FaeA"/>
    <property type="match status" value="1"/>
</dbReference>
<keyword evidence="1" id="KW-0805">Transcription regulation</keyword>
<dbReference type="Gene3D" id="1.10.10.10">
    <property type="entry name" value="Winged helix-like DNA-binding domain superfamily/Winged helix DNA-binding domain"/>
    <property type="match status" value="1"/>
</dbReference>
<dbReference type="Proteomes" id="UP001500984">
    <property type="component" value="Unassembled WGS sequence"/>
</dbReference>
<dbReference type="SUPFAM" id="SSF52540">
    <property type="entry name" value="P-loop containing nucleoside triphosphate hydrolases"/>
    <property type="match status" value="1"/>
</dbReference>
<comment type="caution">
    <text evidence="4">The sequence shown here is derived from an EMBL/GenBank/DDBJ whole genome shotgun (WGS) entry which is preliminary data.</text>
</comment>